<feature type="compositionally biased region" description="Polar residues" evidence="1">
    <location>
        <begin position="656"/>
        <end position="681"/>
    </location>
</feature>
<keyword evidence="3" id="KW-1185">Reference proteome</keyword>
<feature type="compositionally biased region" description="Basic and acidic residues" evidence="1">
    <location>
        <begin position="822"/>
        <end position="833"/>
    </location>
</feature>
<sequence>MSPSPAKSAELPRRRRLVMHLLDRNQPPHSASTDVNPPLASANPLQDDPQDQKGSSAIAQRQRVNRSSNALSLQAKYGLAEDDHHNDISGNNGHVHDHEKHIQQHANDSEITISHHDAQMKGSSSRLPLRTKYNSPANDNQHFDFNKNDRYLQHDTNSDPTSHHEVASTEHPSKRGGRIAESALRAAQAQAAELRALHSAVINSHNSLGADVLLSRRPMPVNNHLVHQKGRANKKESKIHNHMSGFKEMKEDVHGGLSSASSASSTADCFIRPLHEYPVFIPHSNEDMLTTSGDDMNSLNRRSSVDTFEAAMLREERLHYIFDHENKRSFSGSQFDDHYARENIIHCLHESLNLPPRSAALLMHVREKDDHHLHHMSLNLPKGSQHHLFKSSMQNPLFDSQSMHIKKKPSHHLEDWSDYSPSFKTYNDNLQGKPLKGNKAANYVDANETPLQDFTSRQRALIEFLSEEPTRMRAFNELAAKEGVSNSDMYPTIARMPMPKQKKIIQEDIVLPTCIKHTDKFESSANWNVDENQSSTAHHHHYQKPREPAIASIPQMRQRLTHTLQNRHLQQASSISFDKCRPTGEVPAVLFPLTDSSGAGANNSATNVAEVVTKDRPDQLKKPSIKGWFFRSKKKQNNADHNNPAYPPSEPASASKNHTPVTSGTFSVSKEQHSVASTTAPTPAPISHVFSGLATSETEKELEVAMAMDLMELKVLQANTKRDAAMAEVLELRLSMDSMAKKLVDVERHCESLKTQLLNVQSVQQMQLSVDRNAAIPVSGIFDDAVDLWMKPPVAEDGDEAGAADRGYEGALTDAEDDFCESDSHDNREERKAAASKVRAGLMNMQSSRYGEGRSSSSRARSMTQPKKEEFLSAVAEARVGVKQVSRVLLQHVQENMGTGLLVEMEGQEGEAAEQWRPILMMCREARKAEKRERGESSSSRSRDVGYCIEALISLAFYEHFENVGFDKNGAHHILDPAQRALAFYHSFLKLAKLTPTQLLTQSSALYNAAFDRFCSRKMRALGRAVGCPGRLWPDELARSFLAAARAVWLLHQLAFAYPACPPAIFRVAAHSPFDARFMELLPTHHLHRPATTLHHHHRLVSLMVMPGFFLYDDIIKCKVLA</sequence>
<dbReference type="AlphaFoldDB" id="A0A9D4ZIB5"/>
<dbReference type="InterPro" id="IPR042316">
    <property type="entry name" value="IRKI-like"/>
</dbReference>
<dbReference type="EMBL" id="JABFUD020000010">
    <property type="protein sequence ID" value="KAI5074080.1"/>
    <property type="molecule type" value="Genomic_DNA"/>
</dbReference>
<organism evidence="2 3">
    <name type="scientific">Adiantum capillus-veneris</name>
    <name type="common">Maidenhair fern</name>
    <dbReference type="NCBI Taxonomy" id="13818"/>
    <lineage>
        <taxon>Eukaryota</taxon>
        <taxon>Viridiplantae</taxon>
        <taxon>Streptophyta</taxon>
        <taxon>Embryophyta</taxon>
        <taxon>Tracheophyta</taxon>
        <taxon>Polypodiopsida</taxon>
        <taxon>Polypodiidae</taxon>
        <taxon>Polypodiales</taxon>
        <taxon>Pteridineae</taxon>
        <taxon>Pteridaceae</taxon>
        <taxon>Vittarioideae</taxon>
        <taxon>Adiantum</taxon>
    </lineage>
</organism>
<reference evidence="2" key="1">
    <citation type="submission" date="2021-01" db="EMBL/GenBank/DDBJ databases">
        <title>Adiantum capillus-veneris genome.</title>
        <authorList>
            <person name="Fang Y."/>
            <person name="Liao Q."/>
        </authorList>
    </citation>
    <scope>NUCLEOTIDE SEQUENCE</scope>
    <source>
        <strain evidence="2">H3</strain>
        <tissue evidence="2">Leaf</tissue>
    </source>
</reference>
<name>A0A9D4ZIB5_ADICA</name>
<feature type="region of interest" description="Disordered" evidence="1">
    <location>
        <begin position="1"/>
        <end position="103"/>
    </location>
</feature>
<feature type="compositionally biased region" description="Polar residues" evidence="1">
    <location>
        <begin position="121"/>
        <end position="140"/>
    </location>
</feature>
<feature type="region of interest" description="Disordered" evidence="1">
    <location>
        <begin position="818"/>
        <end position="837"/>
    </location>
</feature>
<dbReference type="PANTHER" id="PTHR31029">
    <property type="entry name" value="CYCLIN-DEPENDENT KINASE-LIKE PROTEIN"/>
    <property type="match status" value="1"/>
</dbReference>
<feature type="compositionally biased region" description="Low complexity" evidence="1">
    <location>
        <begin position="847"/>
        <end position="862"/>
    </location>
</feature>
<comment type="caution">
    <text evidence="2">The sequence shown here is derived from an EMBL/GenBank/DDBJ whole genome shotgun (WGS) entry which is preliminary data.</text>
</comment>
<evidence type="ECO:0000256" key="1">
    <source>
        <dbReference type="SAM" id="MobiDB-lite"/>
    </source>
</evidence>
<feature type="region of interest" description="Disordered" evidence="1">
    <location>
        <begin position="847"/>
        <end position="866"/>
    </location>
</feature>
<feature type="region of interest" description="Disordered" evidence="1">
    <location>
        <begin position="610"/>
        <end position="687"/>
    </location>
</feature>
<protein>
    <submittedName>
        <fullName evidence="2">Uncharacterized protein</fullName>
    </submittedName>
</protein>
<dbReference type="Proteomes" id="UP000886520">
    <property type="component" value="Chromosome 10"/>
</dbReference>
<evidence type="ECO:0000313" key="3">
    <source>
        <dbReference type="Proteomes" id="UP000886520"/>
    </source>
</evidence>
<feature type="region of interest" description="Disordered" evidence="1">
    <location>
        <begin position="117"/>
        <end position="177"/>
    </location>
</feature>
<evidence type="ECO:0000313" key="2">
    <source>
        <dbReference type="EMBL" id="KAI5074080.1"/>
    </source>
</evidence>
<feature type="compositionally biased region" description="Basic and acidic residues" evidence="1">
    <location>
        <begin position="612"/>
        <end position="621"/>
    </location>
</feature>
<feature type="compositionally biased region" description="Basic and acidic residues" evidence="1">
    <location>
        <begin position="141"/>
        <end position="173"/>
    </location>
</feature>
<proteinExistence type="predicted"/>
<dbReference type="OrthoDB" id="785851at2759"/>
<dbReference type="PANTHER" id="PTHR31029:SF4">
    <property type="entry name" value="CYCLIN-DEPENDENT KINASE-LIKE PROTEIN"/>
    <property type="match status" value="1"/>
</dbReference>
<gene>
    <name evidence="2" type="ORF">GOP47_0010041</name>
</gene>
<accession>A0A9D4ZIB5</accession>